<dbReference type="Pfam" id="PF00400">
    <property type="entry name" value="WD40"/>
    <property type="match status" value="2"/>
</dbReference>
<organism evidence="2 3">
    <name type="scientific">Reticulomyxa filosa</name>
    <dbReference type="NCBI Taxonomy" id="46433"/>
    <lineage>
        <taxon>Eukaryota</taxon>
        <taxon>Sar</taxon>
        <taxon>Rhizaria</taxon>
        <taxon>Retaria</taxon>
        <taxon>Foraminifera</taxon>
        <taxon>Monothalamids</taxon>
        <taxon>Reticulomyxidae</taxon>
        <taxon>Reticulomyxa</taxon>
    </lineage>
</organism>
<accession>X6LME6</accession>
<dbReference type="GO" id="GO:0017070">
    <property type="term" value="F:U6 snRNA binding"/>
    <property type="evidence" value="ECO:0007669"/>
    <property type="project" value="TreeGrafter"/>
</dbReference>
<keyword evidence="1" id="KW-0853">WD repeat</keyword>
<feature type="non-terminal residue" evidence="2">
    <location>
        <position position="127"/>
    </location>
</feature>
<dbReference type="Gene3D" id="2.130.10.10">
    <property type="entry name" value="YVTN repeat-like/Quinoprotein amine dehydrogenase"/>
    <property type="match status" value="1"/>
</dbReference>
<evidence type="ECO:0000313" key="3">
    <source>
        <dbReference type="Proteomes" id="UP000023152"/>
    </source>
</evidence>
<keyword evidence="3" id="KW-1185">Reference proteome</keyword>
<dbReference type="Proteomes" id="UP000023152">
    <property type="component" value="Unassembled WGS sequence"/>
</dbReference>
<evidence type="ECO:0000313" key="2">
    <source>
        <dbReference type="EMBL" id="ETO02546.1"/>
    </source>
</evidence>
<dbReference type="GO" id="GO:0000398">
    <property type="term" value="P:mRNA splicing, via spliceosome"/>
    <property type="evidence" value="ECO:0007669"/>
    <property type="project" value="TreeGrafter"/>
</dbReference>
<dbReference type="InterPro" id="IPR036322">
    <property type="entry name" value="WD40_repeat_dom_sf"/>
</dbReference>
<comment type="caution">
    <text evidence="2">The sequence shown here is derived from an EMBL/GenBank/DDBJ whole genome shotgun (WGS) entry which is preliminary data.</text>
</comment>
<reference evidence="2 3" key="1">
    <citation type="journal article" date="2013" name="Curr. Biol.">
        <title>The Genome of the Foraminiferan Reticulomyxa filosa.</title>
        <authorList>
            <person name="Glockner G."/>
            <person name="Hulsmann N."/>
            <person name="Schleicher M."/>
            <person name="Noegel A.A."/>
            <person name="Eichinger L."/>
            <person name="Gallinger C."/>
            <person name="Pawlowski J."/>
            <person name="Sierra R."/>
            <person name="Euteneuer U."/>
            <person name="Pillet L."/>
            <person name="Moustafa A."/>
            <person name="Platzer M."/>
            <person name="Groth M."/>
            <person name="Szafranski K."/>
            <person name="Schliwa M."/>
        </authorList>
    </citation>
    <scope>NUCLEOTIDE SEQUENCE [LARGE SCALE GENOMIC DNA]</scope>
</reference>
<gene>
    <name evidence="2" type="ORF">RFI_34882</name>
</gene>
<dbReference type="GO" id="GO:0030621">
    <property type="term" value="F:U4 snRNA binding"/>
    <property type="evidence" value="ECO:0007669"/>
    <property type="project" value="TreeGrafter"/>
</dbReference>
<dbReference type="GO" id="GO:0046540">
    <property type="term" value="C:U4/U6 x U5 tri-snRNP complex"/>
    <property type="evidence" value="ECO:0007669"/>
    <property type="project" value="TreeGrafter"/>
</dbReference>
<sequence length="127" mass="14896">MICILYHFLINKIKDFSKKKLNREMVEETSKKTRQLNQSGHDHLIYDAKFSSNKFYVASGSMDSIIRLLNVKSGNKIMKFQGLYFIFYVNFSSNGKYVISCSMEKITRLWDIGIGKQIQTFEDHSNY</sequence>
<name>X6LME6_RETFI</name>
<dbReference type="InterPro" id="IPR015943">
    <property type="entry name" value="WD40/YVTN_repeat-like_dom_sf"/>
</dbReference>
<dbReference type="InterPro" id="IPR001680">
    <property type="entry name" value="WD40_rpt"/>
</dbReference>
<dbReference type="PROSITE" id="PS50082">
    <property type="entry name" value="WD_REPEATS_2"/>
    <property type="match status" value="2"/>
</dbReference>
<dbReference type="SMART" id="SM00320">
    <property type="entry name" value="WD40"/>
    <property type="match status" value="2"/>
</dbReference>
<protein>
    <submittedName>
        <fullName evidence="2">Uncharacterized protein</fullName>
    </submittedName>
</protein>
<dbReference type="PANTHER" id="PTHR19846:SF0">
    <property type="entry name" value="PRE-MRNA PROCESSING FACTOR 4"/>
    <property type="match status" value="1"/>
</dbReference>
<dbReference type="AlphaFoldDB" id="X6LME6"/>
<dbReference type="PANTHER" id="PTHR19846">
    <property type="entry name" value="WD40 REPEAT PROTEIN"/>
    <property type="match status" value="1"/>
</dbReference>
<feature type="repeat" description="WD" evidence="1">
    <location>
        <begin position="86"/>
        <end position="120"/>
    </location>
</feature>
<evidence type="ECO:0000256" key="1">
    <source>
        <dbReference type="PROSITE-ProRule" id="PRU00221"/>
    </source>
</evidence>
<dbReference type="EMBL" id="ASPP01035517">
    <property type="protein sequence ID" value="ETO02546.1"/>
    <property type="molecule type" value="Genomic_DNA"/>
</dbReference>
<dbReference type="SUPFAM" id="SSF50978">
    <property type="entry name" value="WD40 repeat-like"/>
    <property type="match status" value="1"/>
</dbReference>
<feature type="repeat" description="WD" evidence="1">
    <location>
        <begin position="38"/>
        <end position="79"/>
    </location>
</feature>
<proteinExistence type="predicted"/>